<dbReference type="Proteomes" id="UP000006247">
    <property type="component" value="Unassembled WGS sequence"/>
</dbReference>
<dbReference type="AlphaFoldDB" id="C0E3Q6"/>
<evidence type="ECO:0000313" key="2">
    <source>
        <dbReference type="Proteomes" id="UP000006247"/>
    </source>
</evidence>
<organism evidence="1 2">
    <name type="scientific">Corynebacterium matruchotii ATCC 33806</name>
    <dbReference type="NCBI Taxonomy" id="566549"/>
    <lineage>
        <taxon>Bacteria</taxon>
        <taxon>Bacillati</taxon>
        <taxon>Actinomycetota</taxon>
        <taxon>Actinomycetes</taxon>
        <taxon>Mycobacteriales</taxon>
        <taxon>Corynebacteriaceae</taxon>
        <taxon>Corynebacterium</taxon>
    </lineage>
</organism>
<dbReference type="HOGENOM" id="CLU_2988989_0_0_11"/>
<dbReference type="EMBL" id="ACEB01000022">
    <property type="protein sequence ID" value="EEG26799.1"/>
    <property type="molecule type" value="Genomic_DNA"/>
</dbReference>
<comment type="caution">
    <text evidence="1">The sequence shown here is derived from an EMBL/GenBank/DDBJ whole genome shotgun (WGS) entry which is preliminary data.</text>
</comment>
<name>C0E3Q6_9CORY</name>
<accession>C0E3Q6</accession>
<gene>
    <name evidence="1" type="ORF">CORMATOL_01621</name>
</gene>
<protein>
    <submittedName>
        <fullName evidence="1">Uncharacterized protein</fullName>
    </submittedName>
</protein>
<reference evidence="1 2" key="1">
    <citation type="submission" date="2009-01" db="EMBL/GenBank/DDBJ databases">
        <authorList>
            <person name="Fulton L."/>
            <person name="Clifton S."/>
            <person name="Chinwalla A.T."/>
            <person name="Mitreva M."/>
            <person name="Sodergren E."/>
            <person name="Weinstock G."/>
            <person name="Clifton S."/>
            <person name="Dooling D.J."/>
            <person name="Fulton B."/>
            <person name="Minx P."/>
            <person name="Pepin K.H."/>
            <person name="Johnson M."/>
            <person name="Bhonagiri V."/>
            <person name="Nash W.E."/>
            <person name="Mardis E.R."/>
            <person name="Wilson R.K."/>
        </authorList>
    </citation>
    <scope>NUCLEOTIDE SEQUENCE [LARGE SCALE GENOMIC DNA]</scope>
    <source>
        <strain evidence="1 2">ATCC 33806</strain>
    </source>
</reference>
<evidence type="ECO:0000313" key="1">
    <source>
        <dbReference type="EMBL" id="EEG26799.1"/>
    </source>
</evidence>
<sequence>MDLSGAKQINPEPTNRTLFTIITSDFFGICLRSDDLVQTSLGKNLAPFHYSCGQLSC</sequence>
<proteinExistence type="predicted"/>